<dbReference type="AlphaFoldDB" id="A0A1D9NYX2"/>
<dbReference type="InterPro" id="IPR027417">
    <property type="entry name" value="P-loop_NTPase"/>
</dbReference>
<dbReference type="PANTHER" id="PTHR34825:SF1">
    <property type="entry name" value="AAA-ATPASE-LIKE DOMAIN-CONTAINING PROTEIN"/>
    <property type="match status" value="1"/>
</dbReference>
<accession>A0A1D9NYX2</accession>
<organism evidence="2 3">
    <name type="scientific">Butyrivibrio hungatei</name>
    <dbReference type="NCBI Taxonomy" id="185008"/>
    <lineage>
        <taxon>Bacteria</taxon>
        <taxon>Bacillati</taxon>
        <taxon>Bacillota</taxon>
        <taxon>Clostridia</taxon>
        <taxon>Lachnospirales</taxon>
        <taxon>Lachnospiraceae</taxon>
        <taxon>Butyrivibrio</taxon>
    </lineage>
</organism>
<dbReference type="KEGG" id="bhu:bhn_I0494"/>
<dbReference type="Pfam" id="PF09820">
    <property type="entry name" value="AAA-ATPase_like"/>
    <property type="match status" value="1"/>
</dbReference>
<name>A0A1D9NYX2_9FIRM</name>
<dbReference type="Gene3D" id="3.40.50.300">
    <property type="entry name" value="P-loop containing nucleotide triphosphate hydrolases"/>
    <property type="match status" value="1"/>
</dbReference>
<dbReference type="EMBL" id="CP017831">
    <property type="protein sequence ID" value="AOZ95528.1"/>
    <property type="molecule type" value="Genomic_DNA"/>
</dbReference>
<keyword evidence="3" id="KW-1185">Reference proteome</keyword>
<evidence type="ECO:0000313" key="3">
    <source>
        <dbReference type="Proteomes" id="UP000179284"/>
    </source>
</evidence>
<reference evidence="3" key="1">
    <citation type="submission" date="2016-10" db="EMBL/GenBank/DDBJ databases">
        <title>The complete genome sequence of the rumen bacterium Butyrivibrio hungatei MB2003.</title>
        <authorList>
            <person name="Palevich N."/>
            <person name="Kelly W.J."/>
            <person name="Leahy S.C."/>
            <person name="Altermann E."/>
            <person name="Rakonjac J."/>
            <person name="Attwood G.T."/>
        </authorList>
    </citation>
    <scope>NUCLEOTIDE SEQUENCE [LARGE SCALE GENOMIC DNA]</scope>
    <source>
        <strain evidence="3">MB2003</strain>
    </source>
</reference>
<dbReference type="InterPro" id="IPR018631">
    <property type="entry name" value="AAA-ATPase-like_dom"/>
</dbReference>
<proteinExistence type="predicted"/>
<dbReference type="Pfam" id="PF08011">
    <property type="entry name" value="PDDEXK_9"/>
    <property type="match status" value="1"/>
</dbReference>
<dbReference type="Proteomes" id="UP000179284">
    <property type="component" value="Chromosome I"/>
</dbReference>
<dbReference type="PANTHER" id="PTHR34825">
    <property type="entry name" value="CONSERVED PROTEIN, WITH A WEAK D-GALACTARATE DEHYDRATASE/ALTRONATE HYDROLASE DOMAIN"/>
    <property type="match status" value="1"/>
</dbReference>
<evidence type="ECO:0000313" key="2">
    <source>
        <dbReference type="EMBL" id="AOZ95528.1"/>
    </source>
</evidence>
<dbReference type="OrthoDB" id="9766673at2"/>
<dbReference type="SUPFAM" id="SSF52540">
    <property type="entry name" value="P-loop containing nucleoside triphosphate hydrolases"/>
    <property type="match status" value="1"/>
</dbReference>
<sequence length="556" mass="64474">MSLMVNMPVGVDDYKKLIEENYYFVDKTRFIMSLIDGHSDVTLITRPRRFGKTLTMSMLYYFFSNEDKASNRALFKDSYIGNADDKRYMQEQGKYPVIFLSLKDIEAGNFDDMTQQFSIVLSELYGRFRFLRDNLAEDEIAFFDKALNKSLSNVELQFSLKTLSKYLSNYYQEKVVILIDEYDAPIQHAYDAQETYYKEAIRFFKSLLGTTLKTNEYMKFSVMTGVLRIAKESIFSDLNNLDVCSVMEKKYSDVMGFTDEEVKKLLSDVGASDKYDEIKEWYDGYIFGNTAIYNPWSVIRYVSNGCETKPYWINTSANSIIKNMMQNLSSRRQDDLQTLLMGKEVSSLIHDGVIYEDIEKSDDEFFSMLLTTGYLTQDNYESGYREFYNLKIPNKEVGSVYRNEILDRMRNQREVRTEANLVRYMIEGDVLKFEEALSDFVLNYVSFFDAGTEGFYHGMMLGLLAVLNADYVTESNKESGYGRFDLALFPNNCNNSGVVLEFKNAEDESELENMAKEALAQIDTKAYITEFKKRTVKEIKKYGIAFCGKKVRVIGE</sequence>
<evidence type="ECO:0000259" key="1">
    <source>
        <dbReference type="Pfam" id="PF09820"/>
    </source>
</evidence>
<feature type="domain" description="AAA-ATPase-like" evidence="1">
    <location>
        <begin position="8"/>
        <end position="235"/>
    </location>
</feature>
<gene>
    <name evidence="2" type="ORF">bhn_I0494</name>
</gene>
<protein>
    <submittedName>
        <fullName evidence="2">ATPase AAA family</fullName>
    </submittedName>
</protein>
<dbReference type="InterPro" id="IPR012547">
    <property type="entry name" value="PDDEXK_9"/>
</dbReference>